<keyword evidence="8" id="KW-1185">Reference proteome</keyword>
<dbReference type="InterPro" id="IPR008874">
    <property type="entry name" value="TraT_complement-R"/>
</dbReference>
<dbReference type="PROSITE" id="PS51257">
    <property type="entry name" value="PROKAR_LIPOPROTEIN"/>
    <property type="match status" value="1"/>
</dbReference>
<dbReference type="RefSeq" id="WP_023049738.1">
    <property type="nucleotide sequence ID" value="NZ_CP173062.2"/>
</dbReference>
<proteinExistence type="predicted"/>
<evidence type="ECO:0000256" key="2">
    <source>
        <dbReference type="ARBA" id="ARBA00022729"/>
    </source>
</evidence>
<protein>
    <recommendedName>
        <fullName evidence="9">TraT complement resistance protein</fullName>
    </recommendedName>
</protein>
<organism evidence="7 8">
    <name type="scientific">Cetobacterium somerae ATCC BAA-474</name>
    <dbReference type="NCBI Taxonomy" id="1319815"/>
    <lineage>
        <taxon>Bacteria</taxon>
        <taxon>Fusobacteriati</taxon>
        <taxon>Fusobacteriota</taxon>
        <taxon>Fusobacteriia</taxon>
        <taxon>Fusobacteriales</taxon>
        <taxon>Fusobacteriaceae</taxon>
        <taxon>Cetobacterium</taxon>
    </lineage>
</organism>
<evidence type="ECO:0000256" key="3">
    <source>
        <dbReference type="ARBA" id="ARBA00023136"/>
    </source>
</evidence>
<evidence type="ECO:0000256" key="5">
    <source>
        <dbReference type="ARBA" id="ARBA00023288"/>
    </source>
</evidence>
<comment type="caution">
    <text evidence="7">The sequence shown here is derived from an EMBL/GenBank/DDBJ whole genome shotgun (WGS) entry which is preliminary data.</text>
</comment>
<feature type="chain" id="PRO_5004690344" description="TraT complement resistance protein" evidence="6">
    <location>
        <begin position="22"/>
        <end position="236"/>
    </location>
</feature>
<dbReference type="PIRSF" id="PIRSF002859">
    <property type="entry name" value="Lipo_traT"/>
    <property type="match status" value="1"/>
</dbReference>
<name>U7VEP6_9FUSO</name>
<dbReference type="eggNOG" id="ENOG502ZAYY">
    <property type="taxonomic scope" value="Bacteria"/>
</dbReference>
<accession>U7VEP6</accession>
<evidence type="ECO:0008006" key="9">
    <source>
        <dbReference type="Google" id="ProtNLM"/>
    </source>
</evidence>
<evidence type="ECO:0000256" key="6">
    <source>
        <dbReference type="SAM" id="SignalP"/>
    </source>
</evidence>
<evidence type="ECO:0000256" key="4">
    <source>
        <dbReference type="ARBA" id="ARBA00023139"/>
    </source>
</evidence>
<dbReference type="PATRIC" id="fig|1319815.3.peg.183"/>
<comment type="subcellular location">
    <subcellularLocation>
        <location evidence="1">Cell outer membrane</location>
        <topology evidence="1">Lipid-anchor</topology>
    </subcellularLocation>
</comment>
<dbReference type="Proteomes" id="UP000017081">
    <property type="component" value="Unassembled WGS sequence"/>
</dbReference>
<reference evidence="7 8" key="1">
    <citation type="submission" date="2013-08" db="EMBL/GenBank/DDBJ databases">
        <authorList>
            <person name="Weinstock G."/>
            <person name="Sodergren E."/>
            <person name="Wylie T."/>
            <person name="Fulton L."/>
            <person name="Fulton R."/>
            <person name="Fronick C."/>
            <person name="O'Laughlin M."/>
            <person name="Godfrey J."/>
            <person name="Miner T."/>
            <person name="Herter B."/>
            <person name="Appelbaum E."/>
            <person name="Cordes M."/>
            <person name="Lek S."/>
            <person name="Wollam A."/>
            <person name="Pepin K.H."/>
            <person name="Palsikar V.B."/>
            <person name="Mitreva M."/>
            <person name="Wilson R.K."/>
        </authorList>
    </citation>
    <scope>NUCLEOTIDE SEQUENCE [LARGE SCALE GENOMIC DNA]</scope>
    <source>
        <strain evidence="7 8">ATCC BAA-474</strain>
    </source>
</reference>
<dbReference type="EMBL" id="AXZF01000005">
    <property type="protein sequence ID" value="ERT69986.1"/>
    <property type="molecule type" value="Genomic_DNA"/>
</dbReference>
<keyword evidence="4" id="KW-0564">Palmitate</keyword>
<keyword evidence="3" id="KW-0472">Membrane</keyword>
<keyword evidence="5" id="KW-0449">Lipoprotein</keyword>
<feature type="signal peptide" evidence="6">
    <location>
        <begin position="1"/>
        <end position="21"/>
    </location>
</feature>
<evidence type="ECO:0000313" key="7">
    <source>
        <dbReference type="EMBL" id="ERT69986.1"/>
    </source>
</evidence>
<sequence length="236" mass="25499">MKKIILIIVSTFMLLTGCSSVNTIVKKRNLEVQTQMSETIWLNPEYVGDKTIFVQVKNTTPKTLNIENSIKSLLISKGYKITNNPKKSNYWLQANILKLNKEDLRNSNPAEAGLVGAGVGGALGAYNTGSVNSAIGLGLVGGVVATAADALVEDVYYVMITDIVISERTSKKVVIDNVNLIKQGTRGVAATTSVDSGNMNKYQTRIVSTANKVNLKFEEATPLLEGELINSISNIF</sequence>
<evidence type="ECO:0000313" key="8">
    <source>
        <dbReference type="Proteomes" id="UP000017081"/>
    </source>
</evidence>
<dbReference type="Pfam" id="PF05818">
    <property type="entry name" value="TraT"/>
    <property type="match status" value="1"/>
</dbReference>
<keyword evidence="2 6" id="KW-0732">Signal</keyword>
<dbReference type="HOGENOM" id="CLU_093762_0_1_0"/>
<dbReference type="STRING" id="1319815.HMPREF0202_00189"/>
<gene>
    <name evidence="7" type="ORF">HMPREF0202_00189</name>
</gene>
<evidence type="ECO:0000256" key="1">
    <source>
        <dbReference type="ARBA" id="ARBA00004459"/>
    </source>
</evidence>
<dbReference type="GO" id="GO:0009279">
    <property type="term" value="C:cell outer membrane"/>
    <property type="evidence" value="ECO:0007669"/>
    <property type="project" value="UniProtKB-SubCell"/>
</dbReference>
<dbReference type="AlphaFoldDB" id="U7VEP6"/>